<dbReference type="SUPFAM" id="SSF55811">
    <property type="entry name" value="Nudix"/>
    <property type="match status" value="1"/>
</dbReference>
<dbReference type="InterPro" id="IPR020084">
    <property type="entry name" value="NUDIX_hydrolase_CS"/>
</dbReference>
<accession>A0A9N9WYW9</accession>
<dbReference type="InterPro" id="IPR003565">
    <property type="entry name" value="Tetra_PHTase"/>
</dbReference>
<protein>
    <recommendedName>
        <fullName evidence="2">Bis(5'-nucleosyl)-tetraphosphatase [asymmetrical]</fullName>
    </recommendedName>
    <alternativeName>
        <fullName evidence="5">Diadenosine 5',5'''-P1,P4-tetraphosphate asymmetrical hydrolase</fullName>
    </alternativeName>
</protein>
<dbReference type="PROSITE" id="PS51462">
    <property type="entry name" value="NUDIX"/>
    <property type="match status" value="1"/>
</dbReference>
<evidence type="ECO:0000256" key="4">
    <source>
        <dbReference type="ARBA" id="ARBA00022801"/>
    </source>
</evidence>
<evidence type="ECO:0000313" key="8">
    <source>
        <dbReference type="Proteomes" id="UP001153620"/>
    </source>
</evidence>
<keyword evidence="8" id="KW-1185">Reference proteome</keyword>
<dbReference type="PRINTS" id="PR01405">
    <property type="entry name" value="TETRPHPHTASE"/>
</dbReference>
<dbReference type="Proteomes" id="UP001153620">
    <property type="component" value="Chromosome 4"/>
</dbReference>
<sequence length="145" mass="16898">MAPKRAAGFLIYRLIHDEIQYLLMKASYGSFHWTPPKGHVDPGESDYETALRETREEAGYTENDLIIYKELSKTLNYHVKGKPKVVVYWLAQLRDVNKNPTLSDEHTDFKFLNKKETISLSGYKDFANMVEELDVEIKKIHKFSN</sequence>
<evidence type="ECO:0000256" key="1">
    <source>
        <dbReference type="ARBA" id="ARBA00005582"/>
    </source>
</evidence>
<dbReference type="Gene3D" id="3.90.79.10">
    <property type="entry name" value="Nucleoside Triphosphate Pyrophosphohydrolase"/>
    <property type="match status" value="1"/>
</dbReference>
<dbReference type="GO" id="GO:0006167">
    <property type="term" value="P:AMP biosynthetic process"/>
    <property type="evidence" value="ECO:0007669"/>
    <property type="project" value="TreeGrafter"/>
</dbReference>
<evidence type="ECO:0000313" key="7">
    <source>
        <dbReference type="EMBL" id="CAG9811151.1"/>
    </source>
</evidence>
<feature type="domain" description="Nudix hydrolase" evidence="6">
    <location>
        <begin position="2"/>
        <end position="134"/>
    </location>
</feature>
<dbReference type="PANTHER" id="PTHR21340">
    <property type="entry name" value="DIADENOSINE 5,5-P1,P4-TETRAPHOSPHATE PYROPHOSPHOHYDROLASE MUTT"/>
    <property type="match status" value="1"/>
</dbReference>
<keyword evidence="4" id="KW-0378">Hydrolase</keyword>
<dbReference type="GO" id="GO:0000166">
    <property type="term" value="F:nucleotide binding"/>
    <property type="evidence" value="ECO:0007669"/>
    <property type="project" value="UniProtKB-KW"/>
</dbReference>
<gene>
    <name evidence="7" type="ORF">CHIRRI_LOCUS13960</name>
</gene>
<evidence type="ECO:0000256" key="5">
    <source>
        <dbReference type="ARBA" id="ARBA00032644"/>
    </source>
</evidence>
<dbReference type="InterPro" id="IPR051325">
    <property type="entry name" value="Nudix_hydrolase_domain"/>
</dbReference>
<dbReference type="OrthoDB" id="276276at2759"/>
<proteinExistence type="inferred from homology"/>
<dbReference type="GO" id="GO:0004081">
    <property type="term" value="F:bis(5'-nucleosyl)-tetraphosphatase (asymmetrical) activity"/>
    <property type="evidence" value="ECO:0007669"/>
    <property type="project" value="TreeGrafter"/>
</dbReference>
<dbReference type="GO" id="GO:0006754">
    <property type="term" value="P:ATP biosynthetic process"/>
    <property type="evidence" value="ECO:0007669"/>
    <property type="project" value="TreeGrafter"/>
</dbReference>
<keyword evidence="3" id="KW-0547">Nucleotide-binding</keyword>
<dbReference type="PROSITE" id="PS00893">
    <property type="entry name" value="NUDIX_BOX"/>
    <property type="match status" value="1"/>
</dbReference>
<comment type="similarity">
    <text evidence="1">Belongs to the Nudix hydrolase family.</text>
</comment>
<evidence type="ECO:0000256" key="3">
    <source>
        <dbReference type="ARBA" id="ARBA00022741"/>
    </source>
</evidence>
<dbReference type="AlphaFoldDB" id="A0A9N9WYW9"/>
<evidence type="ECO:0000259" key="6">
    <source>
        <dbReference type="PROSITE" id="PS51462"/>
    </source>
</evidence>
<dbReference type="CDD" id="cd03428">
    <property type="entry name" value="NUDIX_Ap4A_Nudt2"/>
    <property type="match status" value="1"/>
</dbReference>
<evidence type="ECO:0000256" key="2">
    <source>
        <dbReference type="ARBA" id="ARBA00018911"/>
    </source>
</evidence>
<name>A0A9N9WYW9_9DIPT</name>
<dbReference type="EMBL" id="OU895880">
    <property type="protein sequence ID" value="CAG9811151.1"/>
    <property type="molecule type" value="Genomic_DNA"/>
</dbReference>
<dbReference type="PANTHER" id="PTHR21340:SF0">
    <property type="entry name" value="BIS(5'-NUCLEOSYL)-TETRAPHOSPHATASE [ASYMMETRICAL]"/>
    <property type="match status" value="1"/>
</dbReference>
<dbReference type="InterPro" id="IPR000086">
    <property type="entry name" value="NUDIX_hydrolase_dom"/>
</dbReference>
<organism evidence="7 8">
    <name type="scientific">Chironomus riparius</name>
    <dbReference type="NCBI Taxonomy" id="315576"/>
    <lineage>
        <taxon>Eukaryota</taxon>
        <taxon>Metazoa</taxon>
        <taxon>Ecdysozoa</taxon>
        <taxon>Arthropoda</taxon>
        <taxon>Hexapoda</taxon>
        <taxon>Insecta</taxon>
        <taxon>Pterygota</taxon>
        <taxon>Neoptera</taxon>
        <taxon>Endopterygota</taxon>
        <taxon>Diptera</taxon>
        <taxon>Nematocera</taxon>
        <taxon>Chironomoidea</taxon>
        <taxon>Chironomidae</taxon>
        <taxon>Chironominae</taxon>
        <taxon>Chironomus</taxon>
    </lineage>
</organism>
<reference evidence="7" key="1">
    <citation type="submission" date="2022-01" db="EMBL/GenBank/DDBJ databases">
        <authorList>
            <person name="King R."/>
        </authorList>
    </citation>
    <scope>NUCLEOTIDE SEQUENCE</scope>
</reference>
<reference evidence="7" key="2">
    <citation type="submission" date="2022-10" db="EMBL/GenBank/DDBJ databases">
        <authorList>
            <consortium name="ENA_rothamsted_submissions"/>
            <consortium name="culmorum"/>
            <person name="King R."/>
        </authorList>
    </citation>
    <scope>NUCLEOTIDE SEQUENCE</scope>
</reference>
<dbReference type="InterPro" id="IPR015797">
    <property type="entry name" value="NUDIX_hydrolase-like_dom_sf"/>
</dbReference>
<dbReference type="Pfam" id="PF00293">
    <property type="entry name" value="NUDIX"/>
    <property type="match status" value="1"/>
</dbReference>